<dbReference type="InterPro" id="IPR023393">
    <property type="entry name" value="START-like_dom_sf"/>
</dbReference>
<gene>
    <name evidence="1" type="ORF">FOE78_03250</name>
</gene>
<dbReference type="SUPFAM" id="SSF55961">
    <property type="entry name" value="Bet v1-like"/>
    <property type="match status" value="1"/>
</dbReference>
<dbReference type="Gene3D" id="3.30.530.20">
    <property type="match status" value="1"/>
</dbReference>
<evidence type="ECO:0000313" key="1">
    <source>
        <dbReference type="EMBL" id="QDP95058.1"/>
    </source>
</evidence>
<dbReference type="OrthoDB" id="268331at2"/>
<dbReference type="KEGG" id="mik:FOE78_03250"/>
<name>A0A516PV40_9ACTN</name>
<organism evidence="1 2">
    <name type="scientific">Microlunatus elymi</name>
    <dbReference type="NCBI Taxonomy" id="2596828"/>
    <lineage>
        <taxon>Bacteria</taxon>
        <taxon>Bacillati</taxon>
        <taxon>Actinomycetota</taxon>
        <taxon>Actinomycetes</taxon>
        <taxon>Propionibacteriales</taxon>
        <taxon>Propionibacteriaceae</taxon>
        <taxon>Microlunatus</taxon>
    </lineage>
</organism>
<dbReference type="Proteomes" id="UP000319263">
    <property type="component" value="Chromosome"/>
</dbReference>
<protein>
    <recommendedName>
        <fullName evidence="3">Activator of Hsp90 ATPase homolog 1-like protein</fullName>
    </recommendedName>
</protein>
<evidence type="ECO:0008006" key="3">
    <source>
        <dbReference type="Google" id="ProtNLM"/>
    </source>
</evidence>
<reference evidence="1 2" key="1">
    <citation type="submission" date="2019-07" db="EMBL/GenBank/DDBJ databases">
        <title>Microlunatus dokdonensis sp. nov. isolated from the rhizospheric soil of the wild plant Elymus tsukushiensis.</title>
        <authorList>
            <person name="Ghim S.-Y."/>
            <person name="Hwang Y.-J."/>
            <person name="Son J.-S."/>
            <person name="Shin J.-H."/>
        </authorList>
    </citation>
    <scope>NUCLEOTIDE SEQUENCE [LARGE SCALE GENOMIC DNA]</scope>
    <source>
        <strain evidence="1 2">KUDC0627</strain>
    </source>
</reference>
<dbReference type="EMBL" id="CP041692">
    <property type="protein sequence ID" value="QDP95058.1"/>
    <property type="molecule type" value="Genomic_DNA"/>
</dbReference>
<accession>A0A516PV40</accession>
<evidence type="ECO:0000313" key="2">
    <source>
        <dbReference type="Proteomes" id="UP000319263"/>
    </source>
</evidence>
<keyword evidence="2" id="KW-1185">Reference proteome</keyword>
<dbReference type="AlphaFoldDB" id="A0A516PV40"/>
<dbReference type="RefSeq" id="WP_143985040.1">
    <property type="nucleotide sequence ID" value="NZ_CP041692.1"/>
</dbReference>
<proteinExistence type="predicted"/>
<sequence length="141" mass="15770">MRSTSARAEIEVAVDPLHAFTAFTAEIDQWWVPGPINYFRADVATGMEIEPGLGGRVLEHRDPHPALVIAEVIDWQPGRLLKLRGIVDDTETEIRFDPTVAGTRIRVHQYLLPGGTEAFLFWPNVLGWLIPYVEPSPSKGK</sequence>